<dbReference type="OrthoDB" id="2535907at2759"/>
<organism evidence="3 4">
    <name type="scientific">Psilocybe cf. subviscida</name>
    <dbReference type="NCBI Taxonomy" id="2480587"/>
    <lineage>
        <taxon>Eukaryota</taxon>
        <taxon>Fungi</taxon>
        <taxon>Dikarya</taxon>
        <taxon>Basidiomycota</taxon>
        <taxon>Agaricomycotina</taxon>
        <taxon>Agaricomycetes</taxon>
        <taxon>Agaricomycetidae</taxon>
        <taxon>Agaricales</taxon>
        <taxon>Agaricineae</taxon>
        <taxon>Strophariaceae</taxon>
        <taxon>Psilocybe</taxon>
    </lineage>
</organism>
<dbReference type="Pfam" id="PF20719">
    <property type="entry name" value="Med16_C"/>
    <property type="match status" value="1"/>
</dbReference>
<dbReference type="Proteomes" id="UP000567179">
    <property type="component" value="Unassembled WGS sequence"/>
</dbReference>
<evidence type="ECO:0000259" key="2">
    <source>
        <dbReference type="Pfam" id="PF20719"/>
    </source>
</evidence>
<name>A0A8H5BYM4_9AGAR</name>
<dbReference type="AlphaFoldDB" id="A0A8H5BYM4"/>
<evidence type="ECO:0000313" key="3">
    <source>
        <dbReference type="EMBL" id="KAF5330923.1"/>
    </source>
</evidence>
<comment type="caution">
    <text evidence="3">The sequence shown here is derived from an EMBL/GenBank/DDBJ whole genome shotgun (WGS) entry which is preliminary data.</text>
</comment>
<dbReference type="InterPro" id="IPR048339">
    <property type="entry name" value="Mediator_Med16_C"/>
</dbReference>
<feature type="domain" description="Mediator complex subunit 16 C-terminal" evidence="2">
    <location>
        <begin position="821"/>
        <end position="885"/>
    </location>
</feature>
<evidence type="ECO:0000313" key="4">
    <source>
        <dbReference type="Proteomes" id="UP000567179"/>
    </source>
</evidence>
<feature type="region of interest" description="Disordered" evidence="1">
    <location>
        <begin position="1"/>
        <end position="25"/>
    </location>
</feature>
<keyword evidence="4" id="KW-1185">Reference proteome</keyword>
<gene>
    <name evidence="3" type="ORF">D9619_005436</name>
</gene>
<proteinExistence type="predicted"/>
<dbReference type="EMBL" id="JAACJJ010000001">
    <property type="protein sequence ID" value="KAF5330923.1"/>
    <property type="molecule type" value="Genomic_DNA"/>
</dbReference>
<sequence>MSPADTLRDTIMGPPSPSKGKGVDTGAKTWRTGWWDFYPLLERPKRPLQWSSSSVIFSAHATEALVTGRHFSSSKQFSLPSPTPIVASPSSYDPPTTITVSPSEKWLFAYFPRRDGEGIGCIWQRGHQIDTWVIKENWNYPRNGGVVAASWIGHHREWASMSGTPTRLPSRGPHIPVSDLTFMMITADNYVHIVCNRQYKQDLVFLKRSMTINGMSYEPLSMIVGDNFQPLRQCIDAALGLGYTDLPAPILVATRSRRMPPPPPRSSVAAPPFNSMDLSIPINLSMSNSAPDQKAVQWDDYREEPTINVFDIRLGFDGFAMSLKVTYQCSIEAPDPLIDMKFICMPHPCESSPPLPVKPECPVFLAISTLQLDDYARPPTSTLSLYSASYYSNPNDPQQYIWEMNKYATRTFEHDVLIHWEPFLSSSGPAQTTSLYATVLHHSGTFAASSAKSGPSNKPTTIGVINVLNLPDLTNRTDYDPAPIMCPSDIAGRDLPINAVCSPNKRLISLHSSPLGGGRVGLQSLPRTSSPDTNTRDSLALSVAILGRISTADILHRLCSRKLPLSQAVDTLYQTIELLETRSFPVPNYATWTMIGIAVDVYRARSLLSKDEKEKVVLNERWQTGHDICSIAGCNIALEDCKEDSGYDYEAAWEIISMCTWLVQFAEKLLRACVVWSSAVNDTSSDMTIAPIFLHLTHPYALQNLCVALKHVHRFKLFIKSLPAGEVNTRLAQTILVDSLDQSGIDFEGLIALLESSLEAVKKTETVAYRRALASCQPQPAMQPHLAQLLEKISESQTIINKSTLFLKPSDLINGLGRISLTKVKGDEKDVVTKAALLKDDAKELCLRCGGKSTIIKRLERGISPKWRVWEQMWQLRCICGGSWVTTVQN</sequence>
<accession>A0A8H5BYM4</accession>
<evidence type="ECO:0000256" key="1">
    <source>
        <dbReference type="SAM" id="MobiDB-lite"/>
    </source>
</evidence>
<reference evidence="3 4" key="1">
    <citation type="journal article" date="2020" name="ISME J.">
        <title>Uncovering the hidden diversity of litter-decomposition mechanisms in mushroom-forming fungi.</title>
        <authorList>
            <person name="Floudas D."/>
            <person name="Bentzer J."/>
            <person name="Ahren D."/>
            <person name="Johansson T."/>
            <person name="Persson P."/>
            <person name="Tunlid A."/>
        </authorList>
    </citation>
    <scope>NUCLEOTIDE SEQUENCE [LARGE SCALE GENOMIC DNA]</scope>
    <source>
        <strain evidence="3 4">CBS 101986</strain>
    </source>
</reference>
<protein>
    <recommendedName>
        <fullName evidence="2">Mediator complex subunit 16 C-terminal domain-containing protein</fullName>
    </recommendedName>
</protein>